<evidence type="ECO:0000259" key="12">
    <source>
        <dbReference type="Pfam" id="PF14380"/>
    </source>
</evidence>
<organism evidence="13 14">
    <name type="scientific">Eucalyptus globulus</name>
    <name type="common">Tasmanian blue gum</name>
    <dbReference type="NCBI Taxonomy" id="34317"/>
    <lineage>
        <taxon>Eukaryota</taxon>
        <taxon>Viridiplantae</taxon>
        <taxon>Streptophyta</taxon>
        <taxon>Embryophyta</taxon>
        <taxon>Tracheophyta</taxon>
        <taxon>Spermatophyta</taxon>
        <taxon>Magnoliopsida</taxon>
        <taxon>eudicotyledons</taxon>
        <taxon>Gunneridae</taxon>
        <taxon>Pentapetalae</taxon>
        <taxon>rosids</taxon>
        <taxon>malvids</taxon>
        <taxon>Myrtales</taxon>
        <taxon>Myrtaceae</taxon>
        <taxon>Myrtoideae</taxon>
        <taxon>Eucalypteae</taxon>
        <taxon>Eucalyptus</taxon>
    </lineage>
</organism>
<keyword evidence="3" id="KW-0812">Transmembrane</keyword>
<comment type="catalytic activity">
    <reaction evidence="9">
        <text>L-seryl-[protein] + ATP = O-phospho-L-seryl-[protein] + ADP + H(+)</text>
        <dbReference type="Rhea" id="RHEA:17989"/>
        <dbReference type="Rhea" id="RHEA-COMP:9863"/>
        <dbReference type="Rhea" id="RHEA-COMP:11604"/>
        <dbReference type="ChEBI" id="CHEBI:15378"/>
        <dbReference type="ChEBI" id="CHEBI:29999"/>
        <dbReference type="ChEBI" id="CHEBI:30616"/>
        <dbReference type="ChEBI" id="CHEBI:83421"/>
        <dbReference type="ChEBI" id="CHEBI:456216"/>
        <dbReference type="EC" id="2.7.11.1"/>
    </reaction>
</comment>
<evidence type="ECO:0000256" key="4">
    <source>
        <dbReference type="ARBA" id="ARBA00022729"/>
    </source>
</evidence>
<dbReference type="GO" id="GO:0016020">
    <property type="term" value="C:membrane"/>
    <property type="evidence" value="ECO:0007669"/>
    <property type="project" value="UniProtKB-SubCell"/>
</dbReference>
<sequence length="272" mass="30112">MDLTMSCSSLSLLFLISLHTHFLVSASGEFPPFRECAPFDCGEQQISYPFRCNEQPSYCGYPGYELHCDGDSLTLSMASLKYQVIHVNRSAKILEVLRTDISEDICLRTHVDTTLDLNLFNYTSSDLNSTLFFGCGLSLIPRPYPFFCPPFSCHYFAPNVDLAEPLHKQCKFSVLVPISREALGLLPPHSGGGDLRAVLSKVLNEGFEITWIADTSQCENCNKSGGRCGYGWTGQEFNCFCPDGVYSTTCGQQGMHAYSPLTCGFQLVNVLP</sequence>
<feature type="chain" id="PRO_5044873052" description="non-specific serine/threonine protein kinase" evidence="10">
    <location>
        <begin position="29"/>
        <end position="272"/>
    </location>
</feature>
<reference evidence="13 14" key="1">
    <citation type="submission" date="2024-11" db="EMBL/GenBank/DDBJ databases">
        <title>Chromosome-level genome assembly of Eucalyptus globulus Labill. provides insights into its genome evolution.</title>
        <authorList>
            <person name="Li X."/>
        </authorList>
    </citation>
    <scope>NUCLEOTIDE SEQUENCE [LARGE SCALE GENOMIC DNA]</scope>
    <source>
        <strain evidence="13">CL2024</strain>
        <tissue evidence="13">Fresh tender leaves</tissue>
    </source>
</reference>
<dbReference type="InterPro" id="IPR025287">
    <property type="entry name" value="WAK_GUB"/>
</dbReference>
<dbReference type="EMBL" id="JBJKBG010000002">
    <property type="protein sequence ID" value="KAL3748820.1"/>
    <property type="molecule type" value="Genomic_DNA"/>
</dbReference>
<comment type="catalytic activity">
    <reaction evidence="8">
        <text>L-threonyl-[protein] + ATP = O-phospho-L-threonyl-[protein] + ADP + H(+)</text>
        <dbReference type="Rhea" id="RHEA:46608"/>
        <dbReference type="Rhea" id="RHEA-COMP:11060"/>
        <dbReference type="Rhea" id="RHEA-COMP:11605"/>
        <dbReference type="ChEBI" id="CHEBI:15378"/>
        <dbReference type="ChEBI" id="CHEBI:30013"/>
        <dbReference type="ChEBI" id="CHEBI:30616"/>
        <dbReference type="ChEBI" id="CHEBI:61977"/>
        <dbReference type="ChEBI" id="CHEBI:456216"/>
        <dbReference type="EC" id="2.7.11.1"/>
    </reaction>
</comment>
<evidence type="ECO:0000256" key="9">
    <source>
        <dbReference type="ARBA" id="ARBA00048679"/>
    </source>
</evidence>
<evidence type="ECO:0000256" key="10">
    <source>
        <dbReference type="SAM" id="SignalP"/>
    </source>
</evidence>
<feature type="signal peptide" evidence="10">
    <location>
        <begin position="1"/>
        <end position="28"/>
    </location>
</feature>
<feature type="domain" description="Wall-associated receptor kinase C-terminal" evidence="12">
    <location>
        <begin position="164"/>
        <end position="244"/>
    </location>
</feature>
<dbReference type="EC" id="2.7.11.1" evidence="2"/>
<keyword evidence="14" id="KW-1185">Reference proteome</keyword>
<dbReference type="Pfam" id="PF14380">
    <property type="entry name" value="WAK_assoc"/>
    <property type="match status" value="1"/>
</dbReference>
<evidence type="ECO:0000256" key="1">
    <source>
        <dbReference type="ARBA" id="ARBA00004167"/>
    </source>
</evidence>
<evidence type="ECO:0000313" key="13">
    <source>
        <dbReference type="EMBL" id="KAL3748820.1"/>
    </source>
</evidence>
<keyword evidence="4 10" id="KW-0732">Signal</keyword>
<dbReference type="PANTHER" id="PTHR33138:SF72">
    <property type="entry name" value="WALL-ASSOCIATED RECEPTOR KINASE CARBOXY-TERMINAL PROTEIN"/>
    <property type="match status" value="1"/>
</dbReference>
<keyword evidence="5" id="KW-1133">Transmembrane helix</keyword>
<comment type="subcellular location">
    <subcellularLocation>
        <location evidence="1">Membrane</location>
        <topology evidence="1">Single-pass membrane protein</topology>
    </subcellularLocation>
</comment>
<evidence type="ECO:0000259" key="11">
    <source>
        <dbReference type="Pfam" id="PF13947"/>
    </source>
</evidence>
<name>A0ABD3LAH8_EUCGL</name>
<comment type="caution">
    <text evidence="13">The sequence shown here is derived from an EMBL/GenBank/DDBJ whole genome shotgun (WGS) entry which is preliminary data.</text>
</comment>
<dbReference type="PANTHER" id="PTHR33138">
    <property type="entry name" value="OS01G0690200 PROTEIN"/>
    <property type="match status" value="1"/>
</dbReference>
<feature type="domain" description="Wall-associated receptor kinase galacturonan-binding" evidence="11">
    <location>
        <begin position="36"/>
        <end position="96"/>
    </location>
</feature>
<dbReference type="GO" id="GO:0004674">
    <property type="term" value="F:protein serine/threonine kinase activity"/>
    <property type="evidence" value="ECO:0007669"/>
    <property type="project" value="UniProtKB-KW"/>
</dbReference>
<accession>A0ABD3LAH8</accession>
<dbReference type="InterPro" id="IPR032872">
    <property type="entry name" value="WAK_assoc_C"/>
</dbReference>
<evidence type="ECO:0000256" key="7">
    <source>
        <dbReference type="ARBA" id="ARBA00023180"/>
    </source>
</evidence>
<evidence type="ECO:0000256" key="5">
    <source>
        <dbReference type="ARBA" id="ARBA00022989"/>
    </source>
</evidence>
<evidence type="ECO:0000256" key="6">
    <source>
        <dbReference type="ARBA" id="ARBA00023136"/>
    </source>
</evidence>
<evidence type="ECO:0000256" key="8">
    <source>
        <dbReference type="ARBA" id="ARBA00047899"/>
    </source>
</evidence>
<protein>
    <recommendedName>
        <fullName evidence="2">non-specific serine/threonine protein kinase</fullName>
        <ecNumber evidence="2">2.7.11.1</ecNumber>
    </recommendedName>
</protein>
<evidence type="ECO:0000256" key="3">
    <source>
        <dbReference type="ARBA" id="ARBA00022692"/>
    </source>
</evidence>
<gene>
    <name evidence="13" type="ORF">ACJRO7_009974</name>
</gene>
<proteinExistence type="predicted"/>
<evidence type="ECO:0000256" key="2">
    <source>
        <dbReference type="ARBA" id="ARBA00012513"/>
    </source>
</evidence>
<dbReference type="Proteomes" id="UP001634007">
    <property type="component" value="Unassembled WGS sequence"/>
</dbReference>
<evidence type="ECO:0000313" key="14">
    <source>
        <dbReference type="Proteomes" id="UP001634007"/>
    </source>
</evidence>
<dbReference type="Pfam" id="PF13947">
    <property type="entry name" value="GUB_WAK_bind"/>
    <property type="match status" value="1"/>
</dbReference>
<dbReference type="AlphaFoldDB" id="A0ABD3LAH8"/>
<keyword evidence="7" id="KW-0325">Glycoprotein</keyword>
<keyword evidence="6" id="KW-0472">Membrane</keyword>